<keyword evidence="3 6" id="KW-0378">Hydrolase</keyword>
<dbReference type="Gene3D" id="2.130.10.120">
    <property type="entry name" value="Prolyl oligopeptidase, N-terminal domain"/>
    <property type="match status" value="1"/>
</dbReference>
<evidence type="ECO:0000256" key="2">
    <source>
        <dbReference type="ARBA" id="ARBA00022670"/>
    </source>
</evidence>
<dbReference type="GO" id="GO:0006508">
    <property type="term" value="P:proteolysis"/>
    <property type="evidence" value="ECO:0007669"/>
    <property type="project" value="UniProtKB-KW"/>
</dbReference>
<dbReference type="InterPro" id="IPR051543">
    <property type="entry name" value="Serine_Peptidase_S9A"/>
</dbReference>
<proteinExistence type="inferred from homology"/>
<evidence type="ECO:0000256" key="4">
    <source>
        <dbReference type="ARBA" id="ARBA00022825"/>
    </source>
</evidence>
<dbReference type="InterPro" id="IPR002470">
    <property type="entry name" value="Peptidase_S9A"/>
</dbReference>
<feature type="region of interest" description="Disordered" evidence="7">
    <location>
        <begin position="781"/>
        <end position="817"/>
    </location>
</feature>
<accession>A0A9W8B513</accession>
<dbReference type="Gene3D" id="3.40.50.1820">
    <property type="entry name" value="alpha/beta hydrolase"/>
    <property type="match status" value="1"/>
</dbReference>
<keyword evidence="2 6" id="KW-0645">Protease</keyword>
<feature type="domain" description="Peptidase S9A N-terminal" evidence="9">
    <location>
        <begin position="104"/>
        <end position="475"/>
    </location>
</feature>
<dbReference type="Pfam" id="PF00326">
    <property type="entry name" value="Peptidase_S9"/>
    <property type="match status" value="1"/>
</dbReference>
<dbReference type="Pfam" id="PF02897">
    <property type="entry name" value="Peptidase_S9_N"/>
    <property type="match status" value="2"/>
</dbReference>
<dbReference type="InterPro" id="IPR001375">
    <property type="entry name" value="Peptidase_S9_cat"/>
</dbReference>
<evidence type="ECO:0000313" key="11">
    <source>
        <dbReference type="Proteomes" id="UP001151582"/>
    </source>
</evidence>
<comment type="caution">
    <text evidence="10">The sequence shown here is derived from an EMBL/GenBank/DDBJ whole genome shotgun (WGS) entry which is preliminary data.</text>
</comment>
<evidence type="ECO:0000256" key="3">
    <source>
        <dbReference type="ARBA" id="ARBA00022801"/>
    </source>
</evidence>
<dbReference type="OrthoDB" id="248387at2759"/>
<feature type="domain" description="Peptidase S9 prolyl oligopeptidase catalytic" evidence="8">
    <location>
        <begin position="550"/>
        <end position="726"/>
    </location>
</feature>
<dbReference type="InterPro" id="IPR029058">
    <property type="entry name" value="AB_hydrolase_fold"/>
</dbReference>
<feature type="domain" description="Peptidase S9A N-terminal" evidence="9">
    <location>
        <begin position="17"/>
        <end position="83"/>
    </location>
</feature>
<name>A0A9W8B513_9FUNG</name>
<keyword evidence="4 6" id="KW-0720">Serine protease</keyword>
<evidence type="ECO:0000259" key="9">
    <source>
        <dbReference type="Pfam" id="PF02897"/>
    </source>
</evidence>
<dbReference type="Proteomes" id="UP001151582">
    <property type="component" value="Unassembled WGS sequence"/>
</dbReference>
<evidence type="ECO:0000256" key="7">
    <source>
        <dbReference type="SAM" id="MobiDB-lite"/>
    </source>
</evidence>
<dbReference type="PRINTS" id="PR00862">
    <property type="entry name" value="PROLIGOPTASE"/>
</dbReference>
<dbReference type="PANTHER" id="PTHR11757">
    <property type="entry name" value="PROTEASE FAMILY S9A OLIGOPEPTIDASE"/>
    <property type="match status" value="1"/>
</dbReference>
<comment type="function">
    <text evidence="5">Serine peptidase whose precise substrate specificity remains unclear. Does not cleave peptides after a arginine or lysine residue. Regulates trans-Golgi network morphology and sorting by regulating the membrane binding of the AP-1 complex. May play a role in the regulation of synaptic vesicle exocytosis.</text>
</comment>
<evidence type="ECO:0000256" key="5">
    <source>
        <dbReference type="ARBA" id="ARBA00045448"/>
    </source>
</evidence>
<dbReference type="GO" id="GO:0004252">
    <property type="term" value="F:serine-type endopeptidase activity"/>
    <property type="evidence" value="ECO:0007669"/>
    <property type="project" value="UniProtKB-UniRule"/>
</dbReference>
<dbReference type="InterPro" id="IPR023302">
    <property type="entry name" value="Pept_S9A_N"/>
</dbReference>
<evidence type="ECO:0000256" key="1">
    <source>
        <dbReference type="ARBA" id="ARBA00005228"/>
    </source>
</evidence>
<comment type="similarity">
    <text evidence="1 6">Belongs to the peptidase S9A family.</text>
</comment>
<dbReference type="AlphaFoldDB" id="A0A9W8B513"/>
<dbReference type="SUPFAM" id="SSF53474">
    <property type="entry name" value="alpha/beta-Hydrolases"/>
    <property type="match status" value="1"/>
</dbReference>
<dbReference type="EMBL" id="JANBQB010000117">
    <property type="protein sequence ID" value="KAJ1981643.1"/>
    <property type="molecule type" value="Genomic_DNA"/>
</dbReference>
<keyword evidence="11" id="KW-1185">Reference proteome</keyword>
<dbReference type="EC" id="3.4.21.-" evidence="6"/>
<protein>
    <recommendedName>
        <fullName evidence="6">Prolyl endopeptidase</fullName>
        <ecNumber evidence="6">3.4.21.-</ecNumber>
    </recommendedName>
</protein>
<organism evidence="10 11">
    <name type="scientific">Dimargaris verticillata</name>
    <dbReference type="NCBI Taxonomy" id="2761393"/>
    <lineage>
        <taxon>Eukaryota</taxon>
        <taxon>Fungi</taxon>
        <taxon>Fungi incertae sedis</taxon>
        <taxon>Zoopagomycota</taxon>
        <taxon>Kickxellomycotina</taxon>
        <taxon>Dimargaritomycetes</taxon>
        <taxon>Dimargaritales</taxon>
        <taxon>Dimargaritaceae</taxon>
        <taxon>Dimargaris</taxon>
    </lineage>
</organism>
<dbReference type="PANTHER" id="PTHR11757:SF19">
    <property type="entry name" value="PROLYL ENDOPEPTIDASE-LIKE"/>
    <property type="match status" value="1"/>
</dbReference>
<dbReference type="SUPFAM" id="SSF50993">
    <property type="entry name" value="Peptidase/esterase 'gauge' domain"/>
    <property type="match status" value="1"/>
</dbReference>
<gene>
    <name evidence="10" type="ORF">H4R34_001991</name>
</gene>
<evidence type="ECO:0000256" key="6">
    <source>
        <dbReference type="RuleBase" id="RU368024"/>
    </source>
</evidence>
<reference evidence="10" key="1">
    <citation type="submission" date="2022-07" db="EMBL/GenBank/DDBJ databases">
        <title>Phylogenomic reconstructions and comparative analyses of Kickxellomycotina fungi.</title>
        <authorList>
            <person name="Reynolds N.K."/>
            <person name="Stajich J.E."/>
            <person name="Barry K."/>
            <person name="Grigoriev I.V."/>
            <person name="Crous P."/>
            <person name="Smith M.E."/>
        </authorList>
    </citation>
    <scope>NUCLEOTIDE SEQUENCE</scope>
    <source>
        <strain evidence="10">RSA 567</strain>
    </source>
</reference>
<sequence>MAFPSPALTNPDHLDPPIAERVPQMCAYHGHSYVDCYRWLQEDDPTANPKVAAYLESENMYADAALQATRDLRNQIYSEFLASYGATTHISSGATKTRAPTPSMLDEAVNTVPIHRSPYVYYWKIVPGKVQRMFYRRRHTPTDGSVGREELLIDFNDPVHACITFQAAEVSPDHQWVAYVIDTANNGKLSLYFYHIASRQVSPRDVVHNVTPSICWANDSQTLLYCTPTLPNRPGQVYRHALNTSIHHDALVLENQRADLTLTVRPSASRQYIFVDLVEPYRNETYFVPADNVTRAKPTVIQPFAHRLRYFVEHQGPNWVILANRSLHEPRINGQLFFCPVSAPTYTRDHWTPLLPYNPYALIQNIYPFANHLVLFERTHGKPQLRVLSSISAPPALPAATLVLLPLYTPSYTGTVTPTATNYCLGITEGAYTLSVTSVGQSYHSNCFRYTLSSFLIPPKTYEYDLDNQQRRLIHQVELANSDGFDPHSYSQEKLYADLPTVRDTFHLRPPRYLKIPVSLVYRTELLRQDGTNPALILVHGCHGDSYDPKFKLQWKSLLDRGFVVAIAHVRGGSENGRTWYEVYGKLLQKKSGIYDLLAVTNLLTKRRYTSFHKTAVMAPQEGASGTLVAAAMNLKPYMFRVAVLQSPAVDLLNALMTSPATLSHDVRDEFGDPTTDTTIFKYIHSYSPYHHIAPHTRMPHVLVYADTKARKGRYWEAAKWVAQARAVRLHNPEFHETDDERSLVLVTQLNPIPGQASKYAALQQLATSFAFIIHKLESSQPEPRNGSTFFVKPKKEMPNGSREILFDPPRPSTSSR</sequence>
<evidence type="ECO:0000313" key="10">
    <source>
        <dbReference type="EMBL" id="KAJ1981643.1"/>
    </source>
</evidence>
<evidence type="ECO:0000259" key="8">
    <source>
        <dbReference type="Pfam" id="PF00326"/>
    </source>
</evidence>